<accession>A0A0F4ZDS9</accession>
<dbReference type="InterPro" id="IPR058934">
    <property type="entry name" value="YMC020W-like"/>
</dbReference>
<feature type="domain" description="YMC020W-like alpha/beta hydrolase" evidence="2">
    <location>
        <begin position="214"/>
        <end position="572"/>
    </location>
</feature>
<evidence type="ECO:0000313" key="3">
    <source>
        <dbReference type="EMBL" id="KKA28058.1"/>
    </source>
</evidence>
<gene>
    <name evidence="3" type="ORF">TD95_001562</name>
</gene>
<evidence type="ECO:0000313" key="4">
    <source>
        <dbReference type="Proteomes" id="UP000033483"/>
    </source>
</evidence>
<dbReference type="OrthoDB" id="5598028at2759"/>
<dbReference type="PANTHER" id="PTHR47349">
    <property type="entry name" value="CHROMOSOME 8, WHOLE GENOME SHOTGUN SEQUENCE"/>
    <property type="match status" value="1"/>
</dbReference>
<organism evidence="3 4">
    <name type="scientific">Thielaviopsis punctulata</name>
    <dbReference type="NCBI Taxonomy" id="72032"/>
    <lineage>
        <taxon>Eukaryota</taxon>
        <taxon>Fungi</taxon>
        <taxon>Dikarya</taxon>
        <taxon>Ascomycota</taxon>
        <taxon>Pezizomycotina</taxon>
        <taxon>Sordariomycetes</taxon>
        <taxon>Hypocreomycetidae</taxon>
        <taxon>Microascales</taxon>
        <taxon>Ceratocystidaceae</taxon>
        <taxon>Thielaviopsis</taxon>
    </lineage>
</organism>
<dbReference type="PANTHER" id="PTHR47349:SF1">
    <property type="entry name" value="AER328WP"/>
    <property type="match status" value="1"/>
</dbReference>
<evidence type="ECO:0000259" key="2">
    <source>
        <dbReference type="Pfam" id="PF26147"/>
    </source>
</evidence>
<keyword evidence="4" id="KW-1185">Reference proteome</keyword>
<comment type="caution">
    <text evidence="3">The sequence shown here is derived from an EMBL/GenBank/DDBJ whole genome shotgun (WGS) entry which is preliminary data.</text>
</comment>
<feature type="compositionally biased region" description="Polar residues" evidence="1">
    <location>
        <begin position="196"/>
        <end position="205"/>
    </location>
</feature>
<dbReference type="EMBL" id="LAEV01001439">
    <property type="protein sequence ID" value="KKA28058.1"/>
    <property type="molecule type" value="Genomic_DNA"/>
</dbReference>
<reference evidence="3 4" key="1">
    <citation type="submission" date="2015-03" db="EMBL/GenBank/DDBJ databases">
        <authorList>
            <person name="Radwan O."/>
            <person name="Al-Naeli F.A."/>
            <person name="Rendon G.A."/>
            <person name="Fields C."/>
        </authorList>
    </citation>
    <scope>NUCLEOTIDE SEQUENCE [LARGE SCALE GENOMIC DNA]</scope>
    <source>
        <strain evidence="3">CR-DP1</strain>
    </source>
</reference>
<proteinExistence type="predicted"/>
<sequence length="613" mass="66556">MRLYTCSNQTHLMRTPLLLPATAAAAGWFSYSYWYGSTAQMPPNDPPKTTDGPELSSKLEPEPSPKSAQEHEPDKQVTTDAPAITIVNAKPPASGSTWAFWSRQAPATETSSSTPQPEDGTIAVIGEASEANPKPATHVEPPAPQPERKKKSSDISASKKRHSDTPAQTSPSTPPPDAVRPRKSQADMSLRRKAGSTASLDSVSSDLARPSLLLPAFEHTYMAPPPPSLAKQITNLILRAPAPSPKHVYAKSTGPARPIRRAISIGVHGLFPAAYLRPMVGQPTGTSLRFATLGAEAIERWTVAHGFAGCEIEKVALEGEGKIGERVENLWRLLLNWLELLKRADLILVSCHSQGVPVGIMLVAKLLELGILSPSTHIGVCAMAGVCLGPFPDYKSSMGILMGSAAELWEFSNPESSVSLLFESSLKSVLRHGVRITFVGSIDDQLVPMESAVYSPATHPYIYRAVFIDGRLHAPDFIAHLVGFALKLRNLGASDHGLIRELSVPLAGSLYGGEGHSRLYYDERVYDLALANVLQTTSVGRGVECVMGVRERVGAANPYVLPWVMRGLLEEDLVKTRLTDETELLLRQFDEWKPATKALKDVKYRLEAVRSRL</sequence>
<dbReference type="Pfam" id="PF26147">
    <property type="entry name" value="AB_HYDROLASE_YMC0-YMC35"/>
    <property type="match status" value="1"/>
</dbReference>
<dbReference type="InterPro" id="IPR058933">
    <property type="entry name" value="YMC020W-like_ab_hydrolase"/>
</dbReference>
<name>A0A0F4ZDS9_9PEZI</name>
<feature type="compositionally biased region" description="Basic and acidic residues" evidence="1">
    <location>
        <begin position="57"/>
        <end position="77"/>
    </location>
</feature>
<evidence type="ECO:0000256" key="1">
    <source>
        <dbReference type="SAM" id="MobiDB-lite"/>
    </source>
</evidence>
<feature type="region of interest" description="Disordered" evidence="1">
    <location>
        <begin position="42"/>
        <end position="97"/>
    </location>
</feature>
<dbReference type="AlphaFoldDB" id="A0A0F4ZDS9"/>
<feature type="region of interest" description="Disordered" evidence="1">
    <location>
        <begin position="130"/>
        <end position="205"/>
    </location>
</feature>
<protein>
    <recommendedName>
        <fullName evidence="2">YMC020W-like alpha/beta hydrolase domain-containing protein</fullName>
    </recommendedName>
</protein>
<dbReference type="Proteomes" id="UP000033483">
    <property type="component" value="Unassembled WGS sequence"/>
</dbReference>